<name>A0A4Y5FFC5_9CAUD</name>
<reference evidence="1" key="1">
    <citation type="submission" date="2019-02" db="EMBL/GenBank/DDBJ databases">
        <title>Isolation of virulent Lactobacillus brevis phages.</title>
        <authorList>
            <person name="Feyereisen M."/>
            <person name="Mahony J."/>
            <person name="O'Sullivan T."/>
            <person name="van Sinderen D."/>
        </authorList>
    </citation>
    <scope>NUCLEOTIDE SEQUENCE [LARGE SCALE GENOMIC DNA]</scope>
</reference>
<evidence type="ECO:0000313" key="1">
    <source>
        <dbReference type="EMBL" id="QBJ03829.1"/>
    </source>
</evidence>
<protein>
    <submittedName>
        <fullName evidence="1">Uncharacterized protein</fullName>
    </submittedName>
</protein>
<organism evidence="1 2">
    <name type="scientific">Lactobacillus phage SAC12B</name>
    <dbReference type="NCBI Taxonomy" id="2510941"/>
    <lineage>
        <taxon>Viruses</taxon>
        <taxon>Duplodnaviria</taxon>
        <taxon>Heunggongvirae</taxon>
        <taxon>Uroviricota</taxon>
        <taxon>Caudoviricetes</taxon>
        <taxon>Herelleviridae</taxon>
        <taxon>Tybeckvirus</taxon>
        <taxon>Tybeckvirus SAC12B</taxon>
    </lineage>
</organism>
<sequence>MTNKQMDKNELMDILDKMQEAMGSDELLLAIVKALTSKDLQETMEYINRCYDLNIEELQ</sequence>
<keyword evidence="2" id="KW-1185">Reference proteome</keyword>
<evidence type="ECO:0000313" key="2">
    <source>
        <dbReference type="Proteomes" id="UP000306187"/>
    </source>
</evidence>
<dbReference type="Proteomes" id="UP000306187">
    <property type="component" value="Segment"/>
</dbReference>
<proteinExistence type="predicted"/>
<gene>
    <name evidence="1" type="ORF">SAC12B_0040</name>
</gene>
<dbReference type="EMBL" id="MK504446">
    <property type="protein sequence ID" value="QBJ03829.1"/>
    <property type="molecule type" value="Genomic_DNA"/>
</dbReference>
<accession>A0A4Y5FFC5</accession>